<evidence type="ECO:0000256" key="4">
    <source>
        <dbReference type="ARBA" id="ARBA00022679"/>
    </source>
</evidence>
<sequence length="611" mass="70978">MKHLRFIKQSPLLLLALVTAIVLGFYKLDLQSVWLDEIHSMNEASPMQSFRNVYLSVTTSEQIPPLYYYLLYFVFKVFGYTTLVARAFSAMGGALCIYAIYLLGQKLFNKRTGEIAALLLSVTYFHLYYSQEVRPYIFFELFTILSFYRLMFLTETPNLKNAFYYALFTALMIHFHFFGLFAVMAQCFIFLLLLFLAGREQRGRLFRNQLIAGFLILLFLLPLLPIFLKVISIKEFWIPDPQNDTVYLIFFEIFGYSKRILFTVILLVIISIAFLFKKRKSLKGSMGLSTSFSIIVLISWLLITVLLPLIKSYLSPSVMISRYFILSLPAIILLAALPLSKVKNTYFCYGIVLAISAFSVINTVTFNNYYTRINKTQFREITSYIANNSNQNQKVITSLKWYYNYFLNNNKLHYPIAGASLEEYVGKLQKDSLHLESFWYTDAHGRQYNLSPDKEAFLKRHFILQDDVKLFDCWANNYQLKHKEDNQETTVTNLKAKENGKLKCNVENIDIFGNNIRISGWAFLENTASLNTKVRVVLIKKDTAIFTAGKRLRPDVGQFFDKRDLNYSGFEFSTDKNNLEQGEYAIGLYLTDKIQNTESYMLTDKKINISY</sequence>
<evidence type="ECO:0000256" key="7">
    <source>
        <dbReference type="ARBA" id="ARBA00023136"/>
    </source>
</evidence>
<feature type="transmembrane region" description="Helical" evidence="8">
    <location>
        <begin position="77"/>
        <end position="103"/>
    </location>
</feature>
<dbReference type="RefSeq" id="WP_408074779.1">
    <property type="nucleotide sequence ID" value="NZ_JBELQB010000006.1"/>
</dbReference>
<keyword evidence="11" id="KW-1185">Reference proteome</keyword>
<evidence type="ECO:0000256" key="5">
    <source>
        <dbReference type="ARBA" id="ARBA00022692"/>
    </source>
</evidence>
<feature type="transmembrane region" description="Helical" evidence="8">
    <location>
        <begin position="253"/>
        <end position="276"/>
    </location>
</feature>
<accession>A0ABW8YES6</accession>
<protein>
    <submittedName>
        <fullName evidence="10">Glycosyltransferase family 39 protein</fullName>
        <ecNumber evidence="10">2.4.-.-</ecNumber>
    </submittedName>
</protein>
<organism evidence="10 11">
    <name type="scientific">Flavobacterium rhizophilum</name>
    <dbReference type="NCBI Taxonomy" id="3163296"/>
    <lineage>
        <taxon>Bacteria</taxon>
        <taxon>Pseudomonadati</taxon>
        <taxon>Bacteroidota</taxon>
        <taxon>Flavobacteriia</taxon>
        <taxon>Flavobacteriales</taxon>
        <taxon>Flavobacteriaceae</taxon>
        <taxon>Flavobacterium</taxon>
    </lineage>
</organism>
<dbReference type="EC" id="2.4.-.-" evidence="10"/>
<keyword evidence="7 8" id="KW-0472">Membrane</keyword>
<dbReference type="InterPro" id="IPR050297">
    <property type="entry name" value="LipidA_mod_glycosyltrf_83"/>
</dbReference>
<evidence type="ECO:0000259" key="9">
    <source>
        <dbReference type="Pfam" id="PF13231"/>
    </source>
</evidence>
<evidence type="ECO:0000256" key="8">
    <source>
        <dbReference type="SAM" id="Phobius"/>
    </source>
</evidence>
<dbReference type="PANTHER" id="PTHR33908">
    <property type="entry name" value="MANNOSYLTRANSFERASE YKCB-RELATED"/>
    <property type="match status" value="1"/>
</dbReference>
<dbReference type="GO" id="GO:0016757">
    <property type="term" value="F:glycosyltransferase activity"/>
    <property type="evidence" value="ECO:0007669"/>
    <property type="project" value="UniProtKB-KW"/>
</dbReference>
<evidence type="ECO:0000256" key="3">
    <source>
        <dbReference type="ARBA" id="ARBA00022676"/>
    </source>
</evidence>
<feature type="transmembrane region" description="Helical" evidence="8">
    <location>
        <begin position="322"/>
        <end position="339"/>
    </location>
</feature>
<dbReference type="Pfam" id="PF13231">
    <property type="entry name" value="PMT_2"/>
    <property type="match status" value="1"/>
</dbReference>
<dbReference type="PANTHER" id="PTHR33908:SF11">
    <property type="entry name" value="MEMBRANE PROTEIN"/>
    <property type="match status" value="1"/>
</dbReference>
<gene>
    <name evidence="10" type="ORF">ABS768_09750</name>
</gene>
<feature type="transmembrane region" description="Helical" evidence="8">
    <location>
        <begin position="210"/>
        <end position="233"/>
    </location>
</feature>
<dbReference type="Proteomes" id="UP001629059">
    <property type="component" value="Unassembled WGS sequence"/>
</dbReference>
<dbReference type="EMBL" id="JBELQB010000006">
    <property type="protein sequence ID" value="MFL9837781.1"/>
    <property type="molecule type" value="Genomic_DNA"/>
</dbReference>
<evidence type="ECO:0000313" key="10">
    <source>
        <dbReference type="EMBL" id="MFL9837781.1"/>
    </source>
</evidence>
<feature type="transmembrane region" description="Helical" evidence="8">
    <location>
        <begin position="165"/>
        <end position="198"/>
    </location>
</feature>
<feature type="transmembrane region" description="Helical" evidence="8">
    <location>
        <begin position="136"/>
        <end position="153"/>
    </location>
</feature>
<reference evidence="10 11" key="1">
    <citation type="submission" date="2024-06" db="EMBL/GenBank/DDBJ databases">
        <authorList>
            <person name="Kaempfer P."/>
            <person name="Viver T."/>
        </authorList>
    </citation>
    <scope>NUCLEOTIDE SEQUENCE [LARGE SCALE GENOMIC DNA]</scope>
    <source>
        <strain evidence="10 11">ST-75</strain>
    </source>
</reference>
<comment type="subcellular location">
    <subcellularLocation>
        <location evidence="1">Cell membrane</location>
        <topology evidence="1">Multi-pass membrane protein</topology>
    </subcellularLocation>
</comment>
<feature type="transmembrane region" description="Helical" evidence="8">
    <location>
        <begin position="288"/>
        <end position="310"/>
    </location>
</feature>
<feature type="transmembrane region" description="Helical" evidence="8">
    <location>
        <begin position="12"/>
        <end position="28"/>
    </location>
</feature>
<keyword evidence="6 8" id="KW-1133">Transmembrane helix</keyword>
<proteinExistence type="predicted"/>
<evidence type="ECO:0000256" key="6">
    <source>
        <dbReference type="ARBA" id="ARBA00022989"/>
    </source>
</evidence>
<name>A0ABW8YES6_9FLAO</name>
<comment type="caution">
    <text evidence="10">The sequence shown here is derived from an EMBL/GenBank/DDBJ whole genome shotgun (WGS) entry which is preliminary data.</text>
</comment>
<dbReference type="InterPro" id="IPR038731">
    <property type="entry name" value="RgtA/B/C-like"/>
</dbReference>
<keyword evidence="3 10" id="KW-0328">Glycosyltransferase</keyword>
<evidence type="ECO:0000313" key="11">
    <source>
        <dbReference type="Proteomes" id="UP001629059"/>
    </source>
</evidence>
<keyword evidence="2" id="KW-1003">Cell membrane</keyword>
<evidence type="ECO:0000256" key="1">
    <source>
        <dbReference type="ARBA" id="ARBA00004651"/>
    </source>
</evidence>
<feature type="domain" description="Glycosyltransferase RgtA/B/C/D-like" evidence="9">
    <location>
        <begin position="64"/>
        <end position="225"/>
    </location>
</feature>
<keyword evidence="5 8" id="KW-0812">Transmembrane</keyword>
<keyword evidence="4 10" id="KW-0808">Transferase</keyword>
<feature type="transmembrane region" description="Helical" evidence="8">
    <location>
        <begin position="346"/>
        <end position="370"/>
    </location>
</feature>
<evidence type="ECO:0000256" key="2">
    <source>
        <dbReference type="ARBA" id="ARBA00022475"/>
    </source>
</evidence>